<gene>
    <name evidence="3" type="ORF">Leucomu_05735</name>
</gene>
<keyword evidence="4" id="KW-1185">Reference proteome</keyword>
<proteinExistence type="predicted"/>
<sequence>MADEGVVRADGHNGQVEFDGRTVVVSREGARGRMTHGSQERSVSLANIQRVDFEEPSIRYKGYIRFAVPGEIENDVVNDAYCVLFTRKQTADFIGLRDAVKSTLAARTEAERDELRARASAAARESRDAQRDVERASAEASYAGHVARGDVYIYARPDSSTAFKTVAGAVASFESGADRSRPTLTRIGAGAIIAGPAGAIVGGLFKKDTSKCYVTVVFADGDTAIVEGPVKDEKKLRQFAADVNRIAAL</sequence>
<protein>
    <submittedName>
        <fullName evidence="3">DUF4429 domain-containing protein</fullName>
    </submittedName>
</protein>
<evidence type="ECO:0000259" key="2">
    <source>
        <dbReference type="Pfam" id="PF14472"/>
    </source>
</evidence>
<accession>A0ABX5QEJ0</accession>
<dbReference type="RefSeq" id="WP_128386621.1">
    <property type="nucleotide sequence ID" value="NZ_CP035037.1"/>
</dbReference>
<evidence type="ECO:0000313" key="4">
    <source>
        <dbReference type="Proteomes" id="UP000285768"/>
    </source>
</evidence>
<dbReference type="Proteomes" id="UP000285768">
    <property type="component" value="Chromosome"/>
</dbReference>
<dbReference type="Pfam" id="PF14472">
    <property type="entry name" value="DUF4429"/>
    <property type="match status" value="1"/>
</dbReference>
<reference evidence="3 4" key="1">
    <citation type="submission" date="2019-01" db="EMBL/GenBank/DDBJ databases">
        <title>Leucobacter muris sp. nov. isolated from the nose of a laboratory mouse.</title>
        <authorList>
            <person name="Benga L."/>
            <person name="Sproeer C."/>
            <person name="Schumann P."/>
            <person name="Verbarg S."/>
            <person name="Bunk B."/>
            <person name="Engelhardt E."/>
            <person name="Benten P.M."/>
            <person name="Sager M."/>
        </authorList>
    </citation>
    <scope>NUCLEOTIDE SEQUENCE [LARGE SCALE GENOMIC DNA]</scope>
    <source>
        <strain evidence="3 4">DSM 101948</strain>
    </source>
</reference>
<evidence type="ECO:0000256" key="1">
    <source>
        <dbReference type="SAM" id="Coils"/>
    </source>
</evidence>
<feature type="domain" description="DUF4429" evidence="2">
    <location>
        <begin position="16"/>
        <end position="100"/>
    </location>
</feature>
<name>A0ABX5QEJ0_9MICO</name>
<dbReference type="InterPro" id="IPR027860">
    <property type="entry name" value="DUF4429"/>
</dbReference>
<keyword evidence="1" id="KW-0175">Coiled coil</keyword>
<organism evidence="3 4">
    <name type="scientific">Leucobacter muris</name>
    <dbReference type="NCBI Taxonomy" id="1935379"/>
    <lineage>
        <taxon>Bacteria</taxon>
        <taxon>Bacillati</taxon>
        <taxon>Actinomycetota</taxon>
        <taxon>Actinomycetes</taxon>
        <taxon>Micrococcales</taxon>
        <taxon>Microbacteriaceae</taxon>
        <taxon>Leucobacter</taxon>
    </lineage>
</organism>
<feature type="coiled-coil region" evidence="1">
    <location>
        <begin position="105"/>
        <end position="139"/>
    </location>
</feature>
<evidence type="ECO:0000313" key="3">
    <source>
        <dbReference type="EMBL" id="QAB17489.1"/>
    </source>
</evidence>
<dbReference type="EMBL" id="CP035037">
    <property type="protein sequence ID" value="QAB17489.1"/>
    <property type="molecule type" value="Genomic_DNA"/>
</dbReference>